<reference evidence="2" key="1">
    <citation type="journal article" date="2019" name="Int. J. Syst. Evol. Microbiol.">
        <title>The Global Catalogue of Microorganisms (GCM) 10K type strain sequencing project: providing services to taxonomists for standard genome sequencing and annotation.</title>
        <authorList>
            <consortium name="The Broad Institute Genomics Platform"/>
            <consortium name="The Broad Institute Genome Sequencing Center for Infectious Disease"/>
            <person name="Wu L."/>
            <person name="Ma J."/>
        </authorList>
    </citation>
    <scope>NUCLEOTIDE SEQUENCE [LARGE SCALE GENOMIC DNA]</scope>
    <source>
        <strain evidence="2">CGMCC 1.12990</strain>
    </source>
</reference>
<dbReference type="Proteomes" id="UP000601361">
    <property type="component" value="Unassembled WGS sequence"/>
</dbReference>
<sequence>MAYTQQNESGLLGWSNQRRRFLASTEGVLGFAPKKATNLRLQVLAPPGGGAIADITLRLTYTEAGNQVEELIPFRAEFNPYERTLPTGTPVTIEVLNPSQQYLALSRTTTLQPSVPQTLLLQLYFRSAYAYHFRRKYL</sequence>
<organism evidence="1 2">
    <name type="scientific">Hymenobacter glacieicola</name>
    <dbReference type="NCBI Taxonomy" id="1562124"/>
    <lineage>
        <taxon>Bacteria</taxon>
        <taxon>Pseudomonadati</taxon>
        <taxon>Bacteroidota</taxon>
        <taxon>Cytophagia</taxon>
        <taxon>Cytophagales</taxon>
        <taxon>Hymenobacteraceae</taxon>
        <taxon>Hymenobacter</taxon>
    </lineage>
</organism>
<keyword evidence="2" id="KW-1185">Reference proteome</keyword>
<dbReference type="EMBL" id="BMGS01000002">
    <property type="protein sequence ID" value="GGG33497.1"/>
    <property type="molecule type" value="Genomic_DNA"/>
</dbReference>
<comment type="caution">
    <text evidence="1">The sequence shown here is derived from an EMBL/GenBank/DDBJ whole genome shotgun (WGS) entry which is preliminary data.</text>
</comment>
<gene>
    <name evidence="1" type="ORF">GCM10011378_07460</name>
</gene>
<accession>A0ABQ1WLS1</accession>
<proteinExistence type="predicted"/>
<protein>
    <submittedName>
        <fullName evidence="1">Uncharacterized protein</fullName>
    </submittedName>
</protein>
<name>A0ABQ1WLS1_9BACT</name>
<evidence type="ECO:0000313" key="1">
    <source>
        <dbReference type="EMBL" id="GGG33497.1"/>
    </source>
</evidence>
<evidence type="ECO:0000313" key="2">
    <source>
        <dbReference type="Proteomes" id="UP000601361"/>
    </source>
</evidence>
<dbReference type="RefSeq" id="WP_188556483.1">
    <property type="nucleotide sequence ID" value="NZ_BMGS01000002.1"/>
</dbReference>